<dbReference type="SUPFAM" id="SSF46767">
    <property type="entry name" value="Methylated DNA-protein cysteine methyltransferase, C-terminal domain"/>
    <property type="match status" value="1"/>
</dbReference>
<organism evidence="3 4">
    <name type="scientific">Phytoactinopolyspora mesophila</name>
    <dbReference type="NCBI Taxonomy" id="2650750"/>
    <lineage>
        <taxon>Bacteria</taxon>
        <taxon>Bacillati</taxon>
        <taxon>Actinomycetota</taxon>
        <taxon>Actinomycetes</taxon>
        <taxon>Jiangellales</taxon>
        <taxon>Jiangellaceae</taxon>
        <taxon>Phytoactinopolyspora</taxon>
    </lineage>
</organism>
<dbReference type="AlphaFoldDB" id="A0A7K3M260"/>
<dbReference type="GO" id="GO:0008168">
    <property type="term" value="F:methyltransferase activity"/>
    <property type="evidence" value="ECO:0007669"/>
    <property type="project" value="UniProtKB-KW"/>
</dbReference>
<evidence type="ECO:0000259" key="2">
    <source>
        <dbReference type="Pfam" id="PF01035"/>
    </source>
</evidence>
<sequence length="101" mass="10810">MDDEYIEAVLSLVERIPPGRAMAYGAVAEEVGARLERGGPRIVGAVMAAFGGAVPWWRVVTATGRLPPGHEVTALRELAAEGTPLTSDGSRIDMRRAAWRP</sequence>
<dbReference type="InterPro" id="IPR036388">
    <property type="entry name" value="WH-like_DNA-bd_sf"/>
</dbReference>
<dbReference type="Gene3D" id="1.10.10.10">
    <property type="entry name" value="Winged helix-like DNA-binding domain superfamily/Winged helix DNA-binding domain"/>
    <property type="match status" value="1"/>
</dbReference>
<dbReference type="GO" id="GO:0006281">
    <property type="term" value="P:DNA repair"/>
    <property type="evidence" value="ECO:0007669"/>
    <property type="project" value="InterPro"/>
</dbReference>
<keyword evidence="1" id="KW-0227">DNA damage</keyword>
<dbReference type="CDD" id="cd06445">
    <property type="entry name" value="ATase"/>
    <property type="match status" value="1"/>
</dbReference>
<evidence type="ECO:0000256" key="1">
    <source>
        <dbReference type="ARBA" id="ARBA00022763"/>
    </source>
</evidence>
<dbReference type="GO" id="GO:0032259">
    <property type="term" value="P:methylation"/>
    <property type="evidence" value="ECO:0007669"/>
    <property type="project" value="UniProtKB-KW"/>
</dbReference>
<dbReference type="InterPro" id="IPR052520">
    <property type="entry name" value="ATL_DNA_repair"/>
</dbReference>
<dbReference type="InterPro" id="IPR014048">
    <property type="entry name" value="MethylDNA_cys_MeTrfase_DNA-bd"/>
</dbReference>
<evidence type="ECO:0000313" key="3">
    <source>
        <dbReference type="EMBL" id="NDL57381.1"/>
    </source>
</evidence>
<keyword evidence="4" id="KW-1185">Reference proteome</keyword>
<dbReference type="InterPro" id="IPR036217">
    <property type="entry name" value="MethylDNA_cys_MeTrfase_DNAb"/>
</dbReference>
<evidence type="ECO:0000313" key="4">
    <source>
        <dbReference type="Proteomes" id="UP000460435"/>
    </source>
</evidence>
<comment type="caution">
    <text evidence="3">The sequence shown here is derived from an EMBL/GenBank/DDBJ whole genome shotgun (WGS) entry which is preliminary data.</text>
</comment>
<feature type="domain" description="Methylated-DNA-[protein]-cysteine S-methyltransferase DNA binding" evidence="2">
    <location>
        <begin position="7"/>
        <end position="69"/>
    </location>
</feature>
<keyword evidence="3" id="KW-0808">Transferase</keyword>
<dbReference type="PANTHER" id="PTHR42942:SF1">
    <property type="entry name" value="ALKYLTRANSFERASE-LIKE PROTEIN 1"/>
    <property type="match status" value="1"/>
</dbReference>
<reference evidence="3 4" key="1">
    <citation type="submission" date="2019-11" db="EMBL/GenBank/DDBJ databases">
        <authorList>
            <person name="Li X.-J."/>
            <person name="Feng X.-M."/>
        </authorList>
    </citation>
    <scope>NUCLEOTIDE SEQUENCE [LARGE SCALE GENOMIC DNA]</scope>
    <source>
        <strain evidence="3 4">XMNu-373</strain>
    </source>
</reference>
<dbReference type="Proteomes" id="UP000460435">
    <property type="component" value="Unassembled WGS sequence"/>
</dbReference>
<dbReference type="RefSeq" id="WP_162450103.1">
    <property type="nucleotide sequence ID" value="NZ_WLZY01000003.1"/>
</dbReference>
<accession>A0A7K3M260</accession>
<keyword evidence="3" id="KW-0489">Methyltransferase</keyword>
<gene>
    <name evidence="3" type="ORF">F7O44_09890</name>
</gene>
<protein>
    <submittedName>
        <fullName evidence="3">Cysteine methyltransferase</fullName>
    </submittedName>
</protein>
<name>A0A7K3M260_9ACTN</name>
<proteinExistence type="predicted"/>
<dbReference type="EMBL" id="WLZY01000003">
    <property type="protein sequence ID" value="NDL57381.1"/>
    <property type="molecule type" value="Genomic_DNA"/>
</dbReference>
<dbReference type="PANTHER" id="PTHR42942">
    <property type="entry name" value="6-O-METHYLGUANINE DNA METHYLTRANSFERASE"/>
    <property type="match status" value="1"/>
</dbReference>
<dbReference type="Pfam" id="PF01035">
    <property type="entry name" value="DNA_binding_1"/>
    <property type="match status" value="1"/>
</dbReference>